<reference evidence="2" key="1">
    <citation type="submission" date="2020-04" db="EMBL/GenBank/DDBJ databases">
        <authorList>
            <person name="Chiriac C."/>
            <person name="Salcher M."/>
            <person name="Ghai R."/>
            <person name="Kavagutti S V."/>
        </authorList>
    </citation>
    <scope>NUCLEOTIDE SEQUENCE</scope>
</reference>
<dbReference type="EMBL" id="LR796703">
    <property type="protein sequence ID" value="CAB4160550.1"/>
    <property type="molecule type" value="Genomic_DNA"/>
</dbReference>
<accession>A0A6J5NL30</accession>
<evidence type="ECO:0000313" key="2">
    <source>
        <dbReference type="EMBL" id="CAB4160550.1"/>
    </source>
</evidence>
<dbReference type="Pfam" id="PF25181">
    <property type="entry name" value="Phage_Bbp19"/>
    <property type="match status" value="1"/>
</dbReference>
<organism evidence="2">
    <name type="scientific">uncultured Caudovirales phage</name>
    <dbReference type="NCBI Taxonomy" id="2100421"/>
    <lineage>
        <taxon>Viruses</taxon>
        <taxon>Duplodnaviria</taxon>
        <taxon>Heunggongvirae</taxon>
        <taxon>Uroviricota</taxon>
        <taxon>Caudoviricetes</taxon>
        <taxon>Peduoviridae</taxon>
        <taxon>Maltschvirus</taxon>
        <taxon>Maltschvirus maltsch</taxon>
    </lineage>
</organism>
<sequence>MAGWEDLDQALPLDVRDVAQAREDLDRLALRVFGSDDGQKLLAWLRQTVLEQPVALPGSDSSYAYYREGQNSIVRDIEAKLIRARKM</sequence>
<gene>
    <name evidence="2" type="ORF">UFOVP765_22</name>
</gene>
<dbReference type="InterPro" id="IPR057447">
    <property type="entry name" value="Bbp19-like_phage"/>
</dbReference>
<evidence type="ECO:0000259" key="1">
    <source>
        <dbReference type="Pfam" id="PF25181"/>
    </source>
</evidence>
<protein>
    <recommendedName>
        <fullName evidence="1">Bbp19-like phage domain-containing protein</fullName>
    </recommendedName>
</protein>
<proteinExistence type="predicted"/>
<feature type="domain" description="Bbp19-like phage" evidence="1">
    <location>
        <begin position="31"/>
        <end position="78"/>
    </location>
</feature>
<name>A0A6J5NL30_9CAUD</name>